<dbReference type="OrthoDB" id="252257at2"/>
<organism evidence="2 3">
    <name type="scientific">Virgibacillus phasianinus</name>
    <dbReference type="NCBI Taxonomy" id="2017483"/>
    <lineage>
        <taxon>Bacteria</taxon>
        <taxon>Bacillati</taxon>
        <taxon>Bacillota</taxon>
        <taxon>Bacilli</taxon>
        <taxon>Bacillales</taxon>
        <taxon>Bacillaceae</taxon>
        <taxon>Virgibacillus</taxon>
    </lineage>
</organism>
<dbReference type="SMART" id="SM00530">
    <property type="entry name" value="HTH_XRE"/>
    <property type="match status" value="1"/>
</dbReference>
<dbReference type="InterPro" id="IPR010982">
    <property type="entry name" value="Lambda_DNA-bd_dom_sf"/>
</dbReference>
<gene>
    <name evidence="2" type="ORF">CFK37_02640</name>
</gene>
<accession>A0A220TZQ8</accession>
<dbReference type="InterPro" id="IPR001387">
    <property type="entry name" value="Cro/C1-type_HTH"/>
</dbReference>
<dbReference type="Pfam" id="PF01381">
    <property type="entry name" value="HTH_3"/>
    <property type="match status" value="1"/>
</dbReference>
<dbReference type="InterPro" id="IPR011990">
    <property type="entry name" value="TPR-like_helical_dom_sf"/>
</dbReference>
<dbReference type="GO" id="GO:0003677">
    <property type="term" value="F:DNA binding"/>
    <property type="evidence" value="ECO:0007669"/>
    <property type="project" value="InterPro"/>
</dbReference>
<dbReference type="Gene3D" id="1.10.260.40">
    <property type="entry name" value="lambda repressor-like DNA-binding domains"/>
    <property type="match status" value="1"/>
</dbReference>
<name>A0A220TZQ8_9BACI</name>
<keyword evidence="3" id="KW-1185">Reference proteome</keyword>
<feature type="domain" description="HTH cro/C1-type" evidence="1">
    <location>
        <begin position="7"/>
        <end position="61"/>
    </location>
</feature>
<reference evidence="2 3" key="1">
    <citation type="submission" date="2017-07" db="EMBL/GenBank/DDBJ databases">
        <title>Virgibacillus sp. LM2416.</title>
        <authorList>
            <person name="Tak E.J."/>
            <person name="Bae J.-W."/>
        </authorList>
    </citation>
    <scope>NUCLEOTIDE SEQUENCE [LARGE SCALE GENOMIC DNA]</scope>
    <source>
        <strain evidence="2 3">LM2416</strain>
    </source>
</reference>
<dbReference type="AlphaFoldDB" id="A0A220TZQ8"/>
<dbReference type="CDD" id="cd00093">
    <property type="entry name" value="HTH_XRE"/>
    <property type="match status" value="1"/>
</dbReference>
<dbReference type="RefSeq" id="WP_089060443.1">
    <property type="nucleotide sequence ID" value="NZ_CP022315.1"/>
</dbReference>
<proteinExistence type="predicted"/>
<evidence type="ECO:0000259" key="1">
    <source>
        <dbReference type="PROSITE" id="PS50943"/>
    </source>
</evidence>
<dbReference type="KEGG" id="vil:CFK37_02640"/>
<dbReference type="EMBL" id="CP022315">
    <property type="protein sequence ID" value="ASK61166.1"/>
    <property type="molecule type" value="Genomic_DNA"/>
</dbReference>
<evidence type="ECO:0000313" key="2">
    <source>
        <dbReference type="EMBL" id="ASK61166.1"/>
    </source>
</evidence>
<evidence type="ECO:0000313" key="3">
    <source>
        <dbReference type="Proteomes" id="UP000198312"/>
    </source>
</evidence>
<sequence>METGPFIKLQRIKQGMTQEELAEGIVSMSYLSKIENQKTEPSSEVISLLCTRLGVQRDDDKEVSIKEKCQEWYDLLFETNDKQVITEKYEELESLLSNIHSDNLILFEIHRIRYYLVLSKFDLALEQINKLNEISNTFDSLHQFYWYKFKGNYNSSNGEFNQAMRMYKLSEEKLNQISIDEEYEADLQYTIAVTHSKLRNTLESIEYAKRALDTFQIKYNFFRCAQCHILLGISHRRISVYDKAIKNYNLALHLAKLSKNKQLIQLTNQNLGVLYSTKGEAKEAIKFFTAIVDDEEVYIGERLAAISSLVAEYYNLYNIDEAKEKIEQGYKLIEQFKNFEDCRVYYYIIKSYDYEITNQHEKFENILIQEFIPYLKKHKDYANLVIYARMLGKHYEKLHIYKEATKYYKLANFAYDQITIL</sequence>
<dbReference type="Gene3D" id="1.25.40.10">
    <property type="entry name" value="Tetratricopeptide repeat domain"/>
    <property type="match status" value="1"/>
</dbReference>
<dbReference type="SUPFAM" id="SSF47413">
    <property type="entry name" value="lambda repressor-like DNA-binding domains"/>
    <property type="match status" value="1"/>
</dbReference>
<dbReference type="PROSITE" id="PS50943">
    <property type="entry name" value="HTH_CROC1"/>
    <property type="match status" value="1"/>
</dbReference>
<dbReference type="Proteomes" id="UP000198312">
    <property type="component" value="Chromosome"/>
</dbReference>
<protein>
    <submittedName>
        <fullName evidence="2">Transcriptional regulator</fullName>
    </submittedName>
</protein>
<dbReference type="SUPFAM" id="SSF48452">
    <property type="entry name" value="TPR-like"/>
    <property type="match status" value="1"/>
</dbReference>